<evidence type="ECO:0008006" key="9">
    <source>
        <dbReference type="Google" id="ProtNLM"/>
    </source>
</evidence>
<reference evidence="7" key="1">
    <citation type="submission" date="2020-08" db="EMBL/GenBank/DDBJ databases">
        <title>Chromosome-level assembly of Southern catfish (Silurus meridionalis) provides insights into visual adaptation to the nocturnal and benthic lifestyles.</title>
        <authorList>
            <person name="Zhang Y."/>
            <person name="Wang D."/>
            <person name="Peng Z."/>
        </authorList>
    </citation>
    <scope>NUCLEOTIDE SEQUENCE</scope>
    <source>
        <strain evidence="7">SWU-2019-XX</strain>
        <tissue evidence="7">Muscle</tissue>
    </source>
</reference>
<evidence type="ECO:0000259" key="6">
    <source>
        <dbReference type="PROSITE" id="PS50189"/>
    </source>
</evidence>
<dbReference type="InterPro" id="IPR048843">
    <property type="entry name" value="C5_CUB"/>
</dbReference>
<feature type="chain" id="PRO_5035781128" description="Complement C5" evidence="4">
    <location>
        <begin position="20"/>
        <end position="1772"/>
    </location>
</feature>
<gene>
    <name evidence="7" type="ORF">HF521_014500</name>
</gene>
<dbReference type="Pfam" id="PF00207">
    <property type="entry name" value="A2M"/>
    <property type="match status" value="1"/>
</dbReference>
<evidence type="ECO:0000313" key="8">
    <source>
        <dbReference type="Proteomes" id="UP000606274"/>
    </source>
</evidence>
<dbReference type="SUPFAM" id="SSF48239">
    <property type="entry name" value="Terpenoid cyclases/Protein prenyltransferases"/>
    <property type="match status" value="1"/>
</dbReference>
<dbReference type="SMART" id="SM00104">
    <property type="entry name" value="ANATO"/>
    <property type="match status" value="2"/>
</dbReference>
<dbReference type="Pfam" id="PF01821">
    <property type="entry name" value="ANATO"/>
    <property type="match status" value="1"/>
</dbReference>
<evidence type="ECO:0000256" key="3">
    <source>
        <dbReference type="ARBA" id="ARBA00023157"/>
    </source>
</evidence>
<keyword evidence="4" id="KW-0732">Signal</keyword>
<evidence type="ECO:0000259" key="5">
    <source>
        <dbReference type="PROSITE" id="PS01178"/>
    </source>
</evidence>
<keyword evidence="2" id="KW-0964">Secreted</keyword>
<dbReference type="InterPro" id="IPR001599">
    <property type="entry name" value="Macroglobln_a2"/>
</dbReference>
<dbReference type="PANTHER" id="PTHR11412">
    <property type="entry name" value="MACROGLOBULIN / COMPLEMENT"/>
    <property type="match status" value="1"/>
</dbReference>
<dbReference type="Pfam" id="PF21309">
    <property type="entry name" value="C5_CUB"/>
    <property type="match status" value="1"/>
</dbReference>
<accession>A0A8T0A8D3</accession>
<dbReference type="InterPro" id="IPR009048">
    <property type="entry name" value="A-macroglobulin_rcpt-bd"/>
</dbReference>
<dbReference type="SMART" id="SM01359">
    <property type="entry name" value="A2M_N_2"/>
    <property type="match status" value="1"/>
</dbReference>
<protein>
    <recommendedName>
        <fullName evidence="9">Complement C5</fullName>
    </recommendedName>
</protein>
<dbReference type="Gene3D" id="2.20.130.20">
    <property type="match status" value="1"/>
</dbReference>
<dbReference type="InterPro" id="IPR001134">
    <property type="entry name" value="Netrin_domain"/>
</dbReference>
<dbReference type="SUPFAM" id="SSF50242">
    <property type="entry name" value="TIMP-like"/>
    <property type="match status" value="1"/>
</dbReference>
<feature type="domain" description="Anaphylatoxin-like" evidence="5">
    <location>
        <begin position="790"/>
        <end position="826"/>
    </location>
</feature>
<dbReference type="Pfam" id="PF07677">
    <property type="entry name" value="A2M_recep"/>
    <property type="match status" value="1"/>
</dbReference>
<dbReference type="CDD" id="cd00017">
    <property type="entry name" value="ANATO"/>
    <property type="match status" value="1"/>
</dbReference>
<dbReference type="Pfam" id="PF17791">
    <property type="entry name" value="MG3"/>
    <property type="match status" value="1"/>
</dbReference>
<dbReference type="Proteomes" id="UP000606274">
    <property type="component" value="Unassembled WGS sequence"/>
</dbReference>
<feature type="signal peptide" evidence="4">
    <location>
        <begin position="1"/>
        <end position="19"/>
    </location>
</feature>
<evidence type="ECO:0000256" key="1">
    <source>
        <dbReference type="ARBA" id="ARBA00004613"/>
    </source>
</evidence>
<dbReference type="SMART" id="SM00643">
    <property type="entry name" value="C345C"/>
    <property type="match status" value="1"/>
</dbReference>
<dbReference type="InterPro" id="IPR008993">
    <property type="entry name" value="TIMP-like_OB-fold"/>
</dbReference>
<dbReference type="PROSITE" id="PS50189">
    <property type="entry name" value="NTR"/>
    <property type="match status" value="1"/>
</dbReference>
<dbReference type="Gene3D" id="2.60.120.1540">
    <property type="match status" value="1"/>
</dbReference>
<dbReference type="Gene3D" id="1.20.91.20">
    <property type="entry name" value="Anaphylotoxins (complement system)"/>
    <property type="match status" value="2"/>
</dbReference>
<dbReference type="Gene3D" id="2.60.40.10">
    <property type="entry name" value="Immunoglobulins"/>
    <property type="match status" value="2"/>
</dbReference>
<dbReference type="Pfam" id="PF01835">
    <property type="entry name" value="MG2"/>
    <property type="match status" value="1"/>
</dbReference>
<dbReference type="SMART" id="SM01361">
    <property type="entry name" value="A2M_recep"/>
    <property type="match status" value="1"/>
</dbReference>
<keyword evidence="8" id="KW-1185">Reference proteome</keyword>
<sequence>MKGLLFVLCVIYVLSETEAQDKTYLITAPKVLRVDASENVVVQLFGYNEETKVTLKLKENLATDETYANQIVTLNANNNYQEKATLRVFPNIDQKITSLYLQALSPTFSNAIKIPIIHKNGFLFIQTDKPLYTPEQEVEVRVYSLNEELRMTGRPVFLTFRDPNGFKVEVIEINDIIGVKPIVPPFKVPAKPDLGVWKIEANYVTNFTTTAVTEFEVKEYVLPSISVRIQPEKNYVSIANVEAFKLKIFANYVSGKLVKSADVYIHFGYISKKEVVMISKSLRHYQLNNGQVEIVLNIKHALSELGSGSMDIQNMNDHYLRVVVLLKESTGGISQEAVLSNIQFVHSPFTLSLIATPPFIKPYLPYNIRVLVRDPLGKPAKGIPVIARAIIKKANREQEQLKFSGTGNQNEIMQSSNNDGVAYFICNIPYYAEQADFTFQTNDPTYPQENQAQLKLNTVTYKSVNQRYLYINLPAHTTIFNVGEYAYININFHYQAYLPMKIFSYQIISKGKVVKYATERRVADTVQAINFKVTSDMVPSARLVVYYILTGEQRAELVSDSVWFDVKAKCVNDLDVKLEVDSNSYKPNDKLMLSIKTQSMNERSLVALSAVDTALYNIRSNEGDPLNKVLNHLEKTDLGCGGGGGRNNADVFSRAGLTFITNANVEPFSTDEACSAVVRAKRSTLSDDEIDNYANKYKKFKPCCLKGISSILGLDTCRSAATVSSPNKHCKKAFYECCIYFEKQWDKKGPFLLHSPGIGFDLTDRKKRSALSNHEKFEEFANRFGPLKKCCQAGFDSNPIMETCEDRTKKIRKNKKPCKDAFLKCCKYAEQQLDQTVGVTLARSEIEFLMGEKIDQVRSYFPESWLWEEHEIEKSGLAQVSKTLPDSLTTWEVKAVGMFSKGICVADSLQVPVQQSVYIDVPLPYSIMRGEQIELRGSVYNDYNSDTTYTVTMSAPEGVCIFQGTLLKDERHKQLNKGTVESRSVVLVQFFIMALEAGNHELRFTLRTKWGSDTLVKTLKVVPEGIRKDEMIGKRLDPNGIYGNPVTVIELKNGLPLKTVPKSPVERELTVNGDLLGEMLSIIVNPKGLMQLINLPGGSGEAELVSILPVFYVYKYIDGTDQWGKLGEYGNKLVLKRRLNNGLTSIMSFKTKYANSFTMFKNKEASTWLTAMVVKTLASVYSLADVDLDVLSGSIRWLIKDCQNSDGSFKELSSYKPVKLMGAGADATEQSVYLTSFVIIGINSALSVPKSNLQEFLDAVQLAVEYLLSNVAKVKSQYVRSIAAYAMGQVNRSQQPVVALYEKLKAESQVKGSPAIYRFWDENKASQDPLKPNKVSALSVETTVYMLLNCLDRKELLYCKPIIQWLTEDQRYGGGFHSTQDTILTLEALTKYSILSHRAALQMEIDVSYRKKGRISRVSLTQTKPVGKRMAIEHADDLILKTGFGTGVSFASLRTVFYETTENNDNCHFDITIKIEPREPSSKDPMRLSPRLVACAKYKPIENEYSLEAGHTVMEINLPTGVSPVEEDLKRDGFESRISDYEIKGSQVILQMDFIPSDEYYCLGFRIQDVFRTGMTTGSVFKVYEFHDPDSQCIKFYNMETKRLLRLCEGDKCQCMAAECCTFKANIDPTLSSSKLHREVCKANINYGLKVKIISSEEEGDFLTYKASLETVIETGAYGFSKERTPEVYFVMKATCTSTNLEIGKQYLITGKEIMQLRENRSYKYKFPLDSQATVQLWPTDSECQSSSCKQYTNALEAFELDYISDGCIGIV</sequence>
<evidence type="ECO:0000313" key="7">
    <source>
        <dbReference type="EMBL" id="KAF7687272.1"/>
    </source>
</evidence>
<dbReference type="InterPro" id="IPR008930">
    <property type="entry name" value="Terpenoid_cyclase/PrenylTrfase"/>
</dbReference>
<dbReference type="SUPFAM" id="SSF49410">
    <property type="entry name" value="Alpha-macroglobulin receptor domain"/>
    <property type="match status" value="1"/>
</dbReference>
<dbReference type="SUPFAM" id="SSF47686">
    <property type="entry name" value="Anaphylotoxins (complement system)"/>
    <property type="match status" value="2"/>
</dbReference>
<dbReference type="Pfam" id="PF07703">
    <property type="entry name" value="A2M_BRD"/>
    <property type="match status" value="1"/>
</dbReference>
<dbReference type="Gene3D" id="2.60.40.690">
    <property type="entry name" value="Alpha-macroglobulin, receptor-binding domain"/>
    <property type="match status" value="1"/>
</dbReference>
<evidence type="ECO:0000256" key="2">
    <source>
        <dbReference type="ARBA" id="ARBA00022525"/>
    </source>
</evidence>
<dbReference type="InterPro" id="IPR018081">
    <property type="entry name" value="Anaphylatoxin_comp_syst"/>
</dbReference>
<dbReference type="SMART" id="SM01360">
    <property type="entry name" value="A2M"/>
    <property type="match status" value="1"/>
</dbReference>
<dbReference type="GO" id="GO:0004866">
    <property type="term" value="F:endopeptidase inhibitor activity"/>
    <property type="evidence" value="ECO:0007669"/>
    <property type="project" value="InterPro"/>
</dbReference>
<organism evidence="7 8">
    <name type="scientific">Silurus meridionalis</name>
    <name type="common">Southern catfish</name>
    <name type="synonym">Silurus soldatovi meridionalis</name>
    <dbReference type="NCBI Taxonomy" id="175797"/>
    <lineage>
        <taxon>Eukaryota</taxon>
        <taxon>Metazoa</taxon>
        <taxon>Chordata</taxon>
        <taxon>Craniata</taxon>
        <taxon>Vertebrata</taxon>
        <taxon>Euteleostomi</taxon>
        <taxon>Actinopterygii</taxon>
        <taxon>Neopterygii</taxon>
        <taxon>Teleostei</taxon>
        <taxon>Ostariophysi</taxon>
        <taxon>Siluriformes</taxon>
        <taxon>Siluridae</taxon>
        <taxon>Silurus</taxon>
    </lineage>
</organism>
<dbReference type="Gene3D" id="6.20.50.160">
    <property type="match status" value="1"/>
</dbReference>
<name>A0A8T0A8D3_SILME</name>
<feature type="domain" description="NTR" evidence="6">
    <location>
        <begin position="1621"/>
        <end position="1768"/>
    </location>
</feature>
<dbReference type="Pfam" id="PF07678">
    <property type="entry name" value="TED_complement"/>
    <property type="match status" value="1"/>
</dbReference>
<proteinExistence type="predicted"/>
<evidence type="ECO:0000256" key="4">
    <source>
        <dbReference type="SAM" id="SignalP"/>
    </source>
</evidence>
<keyword evidence="3" id="KW-1015">Disulfide bond</keyword>
<dbReference type="Gene3D" id="2.40.50.120">
    <property type="match status" value="1"/>
</dbReference>
<dbReference type="InterPro" id="IPR018933">
    <property type="entry name" value="Netrin_module_non-TIMP"/>
</dbReference>
<dbReference type="InterPro" id="IPR013783">
    <property type="entry name" value="Ig-like_fold"/>
</dbReference>
<dbReference type="InterPro" id="IPR040839">
    <property type="entry name" value="MG4"/>
</dbReference>
<dbReference type="Pfam" id="PF17790">
    <property type="entry name" value="MG1"/>
    <property type="match status" value="1"/>
</dbReference>
<dbReference type="InterPro" id="IPR000020">
    <property type="entry name" value="Anaphylatoxin/fibulin"/>
</dbReference>
<dbReference type="Pfam" id="PF01759">
    <property type="entry name" value="NTR"/>
    <property type="match status" value="1"/>
</dbReference>
<dbReference type="Gene3D" id="2.60.40.1930">
    <property type="match status" value="3"/>
</dbReference>
<dbReference type="Pfam" id="PF17789">
    <property type="entry name" value="MG4"/>
    <property type="match status" value="1"/>
</dbReference>
<comment type="subcellular location">
    <subcellularLocation>
        <location evidence="1">Secreted</location>
    </subcellularLocation>
</comment>
<dbReference type="Gene3D" id="1.50.10.20">
    <property type="match status" value="1"/>
</dbReference>
<dbReference type="InterPro" id="IPR036595">
    <property type="entry name" value="A-macroglobulin_rcpt-bd_sf"/>
</dbReference>
<dbReference type="InterPro" id="IPR050473">
    <property type="entry name" value="A2M/Complement_sys"/>
</dbReference>
<feature type="domain" description="Anaphylatoxin-like" evidence="5">
    <location>
        <begin position="703"/>
        <end position="738"/>
    </location>
</feature>
<dbReference type="InterPro" id="IPR002890">
    <property type="entry name" value="MG2"/>
</dbReference>
<dbReference type="Gene3D" id="2.60.40.1940">
    <property type="match status" value="1"/>
</dbReference>
<dbReference type="InterPro" id="IPR011626">
    <property type="entry name" value="Alpha-macroglobulin_TED"/>
</dbReference>
<dbReference type="PANTHER" id="PTHR11412:SF83">
    <property type="entry name" value="COMPLEMENT C5"/>
    <property type="match status" value="1"/>
</dbReference>
<comment type="caution">
    <text evidence="7">The sequence shown here is derived from an EMBL/GenBank/DDBJ whole genome shotgun (WGS) entry which is preliminary data.</text>
</comment>
<dbReference type="EMBL" id="JABFDY010000027">
    <property type="protein sequence ID" value="KAF7687272.1"/>
    <property type="molecule type" value="Genomic_DNA"/>
</dbReference>
<dbReference type="InterPro" id="IPR041555">
    <property type="entry name" value="MG3"/>
</dbReference>
<dbReference type="InterPro" id="IPR041425">
    <property type="entry name" value="C3/4/5_MG1"/>
</dbReference>
<dbReference type="InterPro" id="IPR011625">
    <property type="entry name" value="A2M_N_BRD"/>
</dbReference>
<dbReference type="PROSITE" id="PS01178">
    <property type="entry name" value="ANAPHYLATOXIN_2"/>
    <property type="match status" value="2"/>
</dbReference>
<dbReference type="GO" id="GO:0005615">
    <property type="term" value="C:extracellular space"/>
    <property type="evidence" value="ECO:0007669"/>
    <property type="project" value="InterPro"/>
</dbReference>